<proteinExistence type="predicted"/>
<feature type="region of interest" description="Disordered" evidence="1">
    <location>
        <begin position="1"/>
        <end position="70"/>
    </location>
</feature>
<gene>
    <name evidence="2" type="ORF">Taro_003317</name>
</gene>
<evidence type="ECO:0000256" key="1">
    <source>
        <dbReference type="SAM" id="MobiDB-lite"/>
    </source>
</evidence>
<comment type="caution">
    <text evidence="2">The sequence shown here is derived from an EMBL/GenBank/DDBJ whole genome shotgun (WGS) entry which is preliminary data.</text>
</comment>
<evidence type="ECO:0000313" key="2">
    <source>
        <dbReference type="EMBL" id="MQL70990.1"/>
    </source>
</evidence>
<keyword evidence="3" id="KW-1185">Reference proteome</keyword>
<dbReference type="Proteomes" id="UP000652761">
    <property type="component" value="Unassembled WGS sequence"/>
</dbReference>
<name>A0A843TNP5_COLES</name>
<dbReference type="AlphaFoldDB" id="A0A843TNP5"/>
<feature type="compositionally biased region" description="Basic and acidic residues" evidence="1">
    <location>
        <begin position="36"/>
        <end position="59"/>
    </location>
</feature>
<dbReference type="EMBL" id="NMUH01000085">
    <property type="protein sequence ID" value="MQL70990.1"/>
    <property type="molecule type" value="Genomic_DNA"/>
</dbReference>
<evidence type="ECO:0000313" key="3">
    <source>
        <dbReference type="Proteomes" id="UP000652761"/>
    </source>
</evidence>
<sequence>MTATPDATPKVIKPRRPGKANATTDQVVSTLYAPATRHDRSDRVDNDHGAFRDPEDRAKGPGGPGHTKLV</sequence>
<feature type="compositionally biased region" description="Gly residues" evidence="1">
    <location>
        <begin position="60"/>
        <end position="70"/>
    </location>
</feature>
<accession>A0A843TNP5</accession>
<reference evidence="2" key="1">
    <citation type="submission" date="2017-07" db="EMBL/GenBank/DDBJ databases">
        <title>Taro Niue Genome Assembly and Annotation.</title>
        <authorList>
            <person name="Atibalentja N."/>
            <person name="Keating K."/>
            <person name="Fields C.J."/>
        </authorList>
    </citation>
    <scope>NUCLEOTIDE SEQUENCE</scope>
    <source>
        <strain evidence="2">Niue_2</strain>
        <tissue evidence="2">Leaf</tissue>
    </source>
</reference>
<protein>
    <submittedName>
        <fullName evidence="2">Uncharacterized protein</fullName>
    </submittedName>
</protein>
<organism evidence="2 3">
    <name type="scientific">Colocasia esculenta</name>
    <name type="common">Wild taro</name>
    <name type="synonym">Arum esculentum</name>
    <dbReference type="NCBI Taxonomy" id="4460"/>
    <lineage>
        <taxon>Eukaryota</taxon>
        <taxon>Viridiplantae</taxon>
        <taxon>Streptophyta</taxon>
        <taxon>Embryophyta</taxon>
        <taxon>Tracheophyta</taxon>
        <taxon>Spermatophyta</taxon>
        <taxon>Magnoliopsida</taxon>
        <taxon>Liliopsida</taxon>
        <taxon>Araceae</taxon>
        <taxon>Aroideae</taxon>
        <taxon>Colocasieae</taxon>
        <taxon>Colocasia</taxon>
    </lineage>
</organism>